<evidence type="ECO:0000313" key="2">
    <source>
        <dbReference type="EMBL" id="RQT22138.1"/>
    </source>
</evidence>
<dbReference type="Proteomes" id="UP000269271">
    <property type="component" value="Unassembled WGS sequence"/>
</dbReference>
<accession>A0A3N8QEB0</accession>
<dbReference type="EMBL" id="QTQX01000022">
    <property type="protein sequence ID" value="RQT22138.1"/>
    <property type="molecule type" value="Genomic_DNA"/>
</dbReference>
<evidence type="ECO:0000313" key="3">
    <source>
        <dbReference type="Proteomes" id="UP000269271"/>
    </source>
</evidence>
<dbReference type="AlphaFoldDB" id="A0A3N8QEB0"/>
<sequence length="80" mass="8952">MRRAGGSRRTLPVARPRTGDRRTYSRRARRAASGDPVASLFGRLGTATALHRKRETLADRGRIGRLTAAMERQALGFLRY</sequence>
<feature type="region of interest" description="Disordered" evidence="1">
    <location>
        <begin position="1"/>
        <end position="35"/>
    </location>
</feature>
<name>A0A3N8QEB0_9BURK</name>
<evidence type="ECO:0000256" key="1">
    <source>
        <dbReference type="SAM" id="MobiDB-lite"/>
    </source>
</evidence>
<comment type="caution">
    <text evidence="2">The sequence shown here is derived from an EMBL/GenBank/DDBJ whole genome shotgun (WGS) entry which is preliminary data.</text>
</comment>
<protein>
    <submittedName>
        <fullName evidence="2">Uncharacterized protein</fullName>
    </submittedName>
</protein>
<reference evidence="2 3" key="1">
    <citation type="submission" date="2018-08" db="EMBL/GenBank/DDBJ databases">
        <title>Comparative analysis of Burkholderia isolates from Puerto Rico.</title>
        <authorList>
            <person name="Hall C."/>
            <person name="Sahl J."/>
            <person name="Wagner D."/>
        </authorList>
    </citation>
    <scope>NUCLEOTIDE SEQUENCE [LARGE SCALE GENOMIC DNA]</scope>
    <source>
        <strain evidence="2 3">Bp9001</strain>
    </source>
</reference>
<gene>
    <name evidence="2" type="ORF">DF037_28955</name>
</gene>
<proteinExistence type="predicted"/>
<organism evidence="2 3">
    <name type="scientific">Burkholderia contaminans</name>
    <dbReference type="NCBI Taxonomy" id="488447"/>
    <lineage>
        <taxon>Bacteria</taxon>
        <taxon>Pseudomonadati</taxon>
        <taxon>Pseudomonadota</taxon>
        <taxon>Betaproteobacteria</taxon>
        <taxon>Burkholderiales</taxon>
        <taxon>Burkholderiaceae</taxon>
        <taxon>Burkholderia</taxon>
        <taxon>Burkholderia cepacia complex</taxon>
    </lineage>
</organism>